<evidence type="ECO:0000313" key="2">
    <source>
        <dbReference type="Proteomes" id="UP000762676"/>
    </source>
</evidence>
<organism evidence="1 2">
    <name type="scientific">Elysia marginata</name>
    <dbReference type="NCBI Taxonomy" id="1093978"/>
    <lineage>
        <taxon>Eukaryota</taxon>
        <taxon>Metazoa</taxon>
        <taxon>Spiralia</taxon>
        <taxon>Lophotrochozoa</taxon>
        <taxon>Mollusca</taxon>
        <taxon>Gastropoda</taxon>
        <taxon>Heterobranchia</taxon>
        <taxon>Euthyneura</taxon>
        <taxon>Panpulmonata</taxon>
        <taxon>Sacoglossa</taxon>
        <taxon>Placobranchoidea</taxon>
        <taxon>Plakobranchidae</taxon>
        <taxon>Elysia</taxon>
    </lineage>
</organism>
<name>A0AAV4G5S9_9GAST</name>
<dbReference type="Proteomes" id="UP000762676">
    <property type="component" value="Unassembled WGS sequence"/>
</dbReference>
<proteinExistence type="predicted"/>
<keyword evidence="2" id="KW-1185">Reference proteome</keyword>
<dbReference type="AlphaFoldDB" id="A0AAV4G5S9"/>
<accession>A0AAV4G5S9</accession>
<dbReference type="EMBL" id="BMAT01004790">
    <property type="protein sequence ID" value="GFR80606.1"/>
    <property type="molecule type" value="Genomic_DNA"/>
</dbReference>
<sequence length="149" mass="17419">MNNKKYVSFWSNNHPRQEEYKELCDKLTPKDVSEKGETAESEAIRSVRFLFHDYMCNGNCNVISTEYLEDGSDGELIWDEEYREMLDHLAKFVPDAKKQVDAIESFIVNERASVPCYNYPQTDVDLYNDMTETVMDWILSKNGSYTTLK</sequence>
<reference evidence="1 2" key="1">
    <citation type="journal article" date="2021" name="Elife">
        <title>Chloroplast acquisition without the gene transfer in kleptoplastic sea slugs, Plakobranchus ocellatus.</title>
        <authorList>
            <person name="Maeda T."/>
            <person name="Takahashi S."/>
            <person name="Yoshida T."/>
            <person name="Shimamura S."/>
            <person name="Takaki Y."/>
            <person name="Nagai Y."/>
            <person name="Toyoda A."/>
            <person name="Suzuki Y."/>
            <person name="Arimoto A."/>
            <person name="Ishii H."/>
            <person name="Satoh N."/>
            <person name="Nishiyama T."/>
            <person name="Hasebe M."/>
            <person name="Maruyama T."/>
            <person name="Minagawa J."/>
            <person name="Obokata J."/>
            <person name="Shigenobu S."/>
        </authorList>
    </citation>
    <scope>NUCLEOTIDE SEQUENCE [LARGE SCALE GENOMIC DNA]</scope>
</reference>
<evidence type="ECO:0000313" key="1">
    <source>
        <dbReference type="EMBL" id="GFR80606.1"/>
    </source>
</evidence>
<protein>
    <submittedName>
        <fullName evidence="1">Uncharacterized protein</fullName>
    </submittedName>
</protein>
<comment type="caution">
    <text evidence="1">The sequence shown here is derived from an EMBL/GenBank/DDBJ whole genome shotgun (WGS) entry which is preliminary data.</text>
</comment>
<gene>
    <name evidence="1" type="ORF">ElyMa_002318900</name>
</gene>